<dbReference type="OrthoDB" id="1495272at2"/>
<gene>
    <name evidence="2" type="ORF">CLV84_1700</name>
</gene>
<reference evidence="2 3" key="1">
    <citation type="submission" date="2018-02" db="EMBL/GenBank/DDBJ databases">
        <title>Genomic Encyclopedia of Archaeal and Bacterial Type Strains, Phase II (KMG-II): from individual species to whole genera.</title>
        <authorList>
            <person name="Goeker M."/>
        </authorList>
    </citation>
    <scope>NUCLEOTIDE SEQUENCE [LARGE SCALE GENOMIC DNA]</scope>
    <source>
        <strain evidence="2 3">DSM 29526</strain>
    </source>
</reference>
<accession>A0A2S6IB94</accession>
<dbReference type="Proteomes" id="UP000237662">
    <property type="component" value="Unassembled WGS sequence"/>
</dbReference>
<keyword evidence="3" id="KW-1185">Reference proteome</keyword>
<evidence type="ECO:0000313" key="2">
    <source>
        <dbReference type="EMBL" id="PPK88729.1"/>
    </source>
</evidence>
<protein>
    <submittedName>
        <fullName evidence="2">Uncharacterized protein</fullName>
    </submittedName>
</protein>
<dbReference type="RefSeq" id="WP_104419261.1">
    <property type="nucleotide sequence ID" value="NZ_PTJC01000005.1"/>
</dbReference>
<evidence type="ECO:0000256" key="1">
    <source>
        <dbReference type="SAM" id="Phobius"/>
    </source>
</evidence>
<dbReference type="AlphaFoldDB" id="A0A2S6IB94"/>
<keyword evidence="1" id="KW-0472">Membrane</keyword>
<keyword evidence="1" id="KW-0812">Transmembrane</keyword>
<keyword evidence="1" id="KW-1133">Transmembrane helix</keyword>
<evidence type="ECO:0000313" key="3">
    <source>
        <dbReference type="Proteomes" id="UP000237662"/>
    </source>
</evidence>
<dbReference type="EMBL" id="PTJC01000005">
    <property type="protein sequence ID" value="PPK88729.1"/>
    <property type="molecule type" value="Genomic_DNA"/>
</dbReference>
<sequence>MEYRLLPLFNWMDLLLGAVVLYGVYVLLYLLRDRLGKTKRPEGFRARAFNVLAAALLLYEPTAALVLIVIFVFINPGVHGLVTLLIVAAGFSRLRDYLSGRIVLFTPLISVGKRMKTERYTGVISRINRIGLYLQTGEGLHFVNYTSLLTQGYSLITGKDIGGYYQLVLTPPEDREDPLEELADRLTTTPYLDRSFRPELAYAEYGQDRIHARLSVREEKHLTELLALLQEWGYPATIAQR</sequence>
<organism evidence="2 3">
    <name type="scientific">Neolewinella xylanilytica</name>
    <dbReference type="NCBI Taxonomy" id="1514080"/>
    <lineage>
        <taxon>Bacteria</taxon>
        <taxon>Pseudomonadati</taxon>
        <taxon>Bacteroidota</taxon>
        <taxon>Saprospiria</taxon>
        <taxon>Saprospirales</taxon>
        <taxon>Lewinellaceae</taxon>
        <taxon>Neolewinella</taxon>
    </lineage>
</organism>
<proteinExistence type="predicted"/>
<name>A0A2S6IB94_9BACT</name>
<feature type="transmembrane region" description="Helical" evidence="1">
    <location>
        <begin position="12"/>
        <end position="31"/>
    </location>
</feature>
<comment type="caution">
    <text evidence="2">The sequence shown here is derived from an EMBL/GenBank/DDBJ whole genome shotgun (WGS) entry which is preliminary data.</text>
</comment>